<dbReference type="AlphaFoldDB" id="A0A0S4JRB5"/>
<dbReference type="VEuPathDB" id="TriTrypDB:BSAL_32970"/>
<dbReference type="EMBL" id="CYKH01001944">
    <property type="protein sequence ID" value="CUG91615.1"/>
    <property type="molecule type" value="Genomic_DNA"/>
</dbReference>
<protein>
    <submittedName>
        <fullName evidence="3">Membrane-associated protein, putative</fullName>
    </submittedName>
</protein>
<feature type="transmembrane region" description="Helical" evidence="1">
    <location>
        <begin position="29"/>
        <end position="52"/>
    </location>
</feature>
<keyword evidence="1" id="KW-1133">Transmembrane helix</keyword>
<reference evidence="4" key="1">
    <citation type="submission" date="2015-09" db="EMBL/GenBank/DDBJ databases">
        <authorList>
            <consortium name="Pathogen Informatics"/>
        </authorList>
    </citation>
    <scope>NUCLEOTIDE SEQUENCE [LARGE SCALE GENOMIC DNA]</scope>
    <source>
        <strain evidence="4">Lake Konstanz</strain>
    </source>
</reference>
<name>A0A0S4JRB5_BODSA</name>
<evidence type="ECO:0000256" key="1">
    <source>
        <dbReference type="SAM" id="Phobius"/>
    </source>
</evidence>
<gene>
    <name evidence="3" type="ORF">BSAL_32970</name>
</gene>
<proteinExistence type="predicted"/>
<evidence type="ECO:0000313" key="3">
    <source>
        <dbReference type="EMBL" id="CUG91615.1"/>
    </source>
</evidence>
<keyword evidence="4" id="KW-1185">Reference proteome</keyword>
<evidence type="ECO:0000256" key="2">
    <source>
        <dbReference type="SAM" id="SignalP"/>
    </source>
</evidence>
<evidence type="ECO:0000313" key="4">
    <source>
        <dbReference type="Proteomes" id="UP000051952"/>
    </source>
</evidence>
<organism evidence="3 4">
    <name type="scientific">Bodo saltans</name>
    <name type="common">Flagellated protozoan</name>
    <dbReference type="NCBI Taxonomy" id="75058"/>
    <lineage>
        <taxon>Eukaryota</taxon>
        <taxon>Discoba</taxon>
        <taxon>Euglenozoa</taxon>
        <taxon>Kinetoplastea</taxon>
        <taxon>Metakinetoplastina</taxon>
        <taxon>Eubodonida</taxon>
        <taxon>Bodonidae</taxon>
        <taxon>Bodo</taxon>
    </lineage>
</organism>
<sequence length="142" mass="15719">MKLILTLLFMFQLFGASKPFVWNRYCKMALYCALLGATLLQLVLVVVLYGVYQVALPSQPPAASEGGAHQRIVPLMEFLSLNVTMTSLHACGFVMMLVVTMGLVGKWLRRLAVDAAECLPYLTGGEHFARSVPDLRNKVPMK</sequence>
<keyword evidence="1" id="KW-0472">Membrane</keyword>
<keyword evidence="1" id="KW-0812">Transmembrane</keyword>
<feature type="signal peptide" evidence="2">
    <location>
        <begin position="1"/>
        <end position="16"/>
    </location>
</feature>
<keyword evidence="2" id="KW-0732">Signal</keyword>
<feature type="chain" id="PRO_5006622639" evidence="2">
    <location>
        <begin position="17"/>
        <end position="142"/>
    </location>
</feature>
<dbReference type="Proteomes" id="UP000051952">
    <property type="component" value="Unassembled WGS sequence"/>
</dbReference>
<feature type="transmembrane region" description="Helical" evidence="1">
    <location>
        <begin position="79"/>
        <end position="104"/>
    </location>
</feature>
<accession>A0A0S4JRB5</accession>